<protein>
    <submittedName>
        <fullName evidence="2">DUF4383 domain-containing protein</fullName>
    </submittedName>
</protein>
<evidence type="ECO:0000313" key="2">
    <source>
        <dbReference type="EMBL" id="MCV7420804.1"/>
    </source>
</evidence>
<keyword evidence="3" id="KW-1185">Reference proteome</keyword>
<gene>
    <name evidence="2" type="ORF">H7K45_09670</name>
</gene>
<name>A0A9X2Z0T2_9MYCO</name>
<feature type="transmembrane region" description="Helical" evidence="1">
    <location>
        <begin position="88"/>
        <end position="105"/>
    </location>
</feature>
<organism evidence="2 3">
    <name type="scientific">Mycobacterium yunnanensis</name>
    <dbReference type="NCBI Taxonomy" id="368477"/>
    <lineage>
        <taxon>Bacteria</taxon>
        <taxon>Bacillati</taxon>
        <taxon>Actinomycetota</taxon>
        <taxon>Actinomycetes</taxon>
        <taxon>Mycobacteriales</taxon>
        <taxon>Mycobacteriaceae</taxon>
        <taxon>Mycobacterium</taxon>
    </lineage>
</organism>
<evidence type="ECO:0000256" key="1">
    <source>
        <dbReference type="SAM" id="Phobius"/>
    </source>
</evidence>
<feature type="transmembrane region" description="Helical" evidence="1">
    <location>
        <begin position="15"/>
        <end position="35"/>
    </location>
</feature>
<feature type="transmembrane region" description="Helical" evidence="1">
    <location>
        <begin position="55"/>
        <end position="81"/>
    </location>
</feature>
<keyword evidence="1" id="KW-1133">Transmembrane helix</keyword>
<dbReference type="RefSeq" id="WP_263995573.1">
    <property type="nucleotide sequence ID" value="NZ_JACKVK010000005.1"/>
</dbReference>
<dbReference type="EMBL" id="JACKVK010000005">
    <property type="protein sequence ID" value="MCV7420804.1"/>
    <property type="molecule type" value="Genomic_DNA"/>
</dbReference>
<reference evidence="2" key="2">
    <citation type="journal article" date="2022" name="BMC Genomics">
        <title>Comparative genome analysis of mycobacteria focusing on tRNA and non-coding RNA.</title>
        <authorList>
            <person name="Behra P.R.K."/>
            <person name="Pettersson B.M.F."/>
            <person name="Ramesh M."/>
            <person name="Das S."/>
            <person name="Dasgupta S."/>
            <person name="Kirsebom L.A."/>
        </authorList>
    </citation>
    <scope>NUCLEOTIDE SEQUENCE</scope>
    <source>
        <strain evidence="2">DSM 44838</strain>
    </source>
</reference>
<feature type="transmembrane region" description="Helical" evidence="1">
    <location>
        <begin position="125"/>
        <end position="142"/>
    </location>
</feature>
<keyword evidence="1" id="KW-0472">Membrane</keyword>
<accession>A0A9X2Z0T2</accession>
<sequence>MTATNRGAGTAKTPIQIATLAVGAVFLLVGVLGFVPGVTTNYDTMTAAGHHSGAMLLGVFNVSILHNVVHLVFGVAGILLARSVPRSRIYLLGGGAIYLVLFVYGLAIDRDGPANFVPLNTADNWLHLALALGMIALGLLLGSRANRSTGTSSRAAADRRGRVQ</sequence>
<keyword evidence="1" id="KW-0812">Transmembrane</keyword>
<reference evidence="2" key="1">
    <citation type="submission" date="2020-07" db="EMBL/GenBank/DDBJ databases">
        <authorList>
            <person name="Pettersson B.M.F."/>
            <person name="Behra P.R.K."/>
            <person name="Ramesh M."/>
            <person name="Das S."/>
            <person name="Dasgupta S."/>
            <person name="Kirsebom L.A."/>
        </authorList>
    </citation>
    <scope>NUCLEOTIDE SEQUENCE</scope>
    <source>
        <strain evidence="2">DSM 44838</strain>
    </source>
</reference>
<dbReference type="AlphaFoldDB" id="A0A9X2Z0T2"/>
<evidence type="ECO:0000313" key="3">
    <source>
        <dbReference type="Proteomes" id="UP001141629"/>
    </source>
</evidence>
<proteinExistence type="predicted"/>
<dbReference type="Proteomes" id="UP001141629">
    <property type="component" value="Unassembled WGS sequence"/>
</dbReference>
<dbReference type="Pfam" id="PF14325">
    <property type="entry name" value="DUF4383"/>
    <property type="match status" value="1"/>
</dbReference>
<comment type="caution">
    <text evidence="2">The sequence shown here is derived from an EMBL/GenBank/DDBJ whole genome shotgun (WGS) entry which is preliminary data.</text>
</comment>